<organism evidence="10 11">
    <name type="scientific">Penicillium malachiteum</name>
    <dbReference type="NCBI Taxonomy" id="1324776"/>
    <lineage>
        <taxon>Eukaryota</taxon>
        <taxon>Fungi</taxon>
        <taxon>Dikarya</taxon>
        <taxon>Ascomycota</taxon>
        <taxon>Pezizomycotina</taxon>
        <taxon>Eurotiomycetes</taxon>
        <taxon>Eurotiomycetidae</taxon>
        <taxon>Eurotiales</taxon>
        <taxon>Aspergillaceae</taxon>
        <taxon>Penicillium</taxon>
    </lineage>
</organism>
<dbReference type="EMBL" id="JAQJAN010000017">
    <property type="protein sequence ID" value="KAJ5710184.1"/>
    <property type="molecule type" value="Genomic_DNA"/>
</dbReference>
<evidence type="ECO:0000259" key="9">
    <source>
        <dbReference type="Pfam" id="PF02771"/>
    </source>
</evidence>
<dbReference type="InterPro" id="IPR037069">
    <property type="entry name" value="AcylCoA_DH/ox_N_sf"/>
</dbReference>
<dbReference type="Gene3D" id="1.10.540.10">
    <property type="entry name" value="Acyl-CoA dehydrogenase/oxidase, N-terminal domain"/>
    <property type="match status" value="1"/>
</dbReference>
<keyword evidence="5 6" id="KW-0560">Oxidoreductase</keyword>
<evidence type="ECO:0000256" key="2">
    <source>
        <dbReference type="ARBA" id="ARBA00009347"/>
    </source>
</evidence>
<keyword evidence="11" id="KW-1185">Reference proteome</keyword>
<dbReference type="Pfam" id="PF02770">
    <property type="entry name" value="Acyl-CoA_dh_M"/>
    <property type="match status" value="1"/>
</dbReference>
<dbReference type="InterPro" id="IPR009075">
    <property type="entry name" value="AcylCo_DH/oxidase_C"/>
</dbReference>
<comment type="caution">
    <text evidence="10">The sequence shown here is derived from an EMBL/GenBank/DDBJ whole genome shotgun (WGS) entry which is preliminary data.</text>
</comment>
<dbReference type="InterPro" id="IPR009100">
    <property type="entry name" value="AcylCoA_DH/oxidase_NM_dom_sf"/>
</dbReference>
<dbReference type="AlphaFoldDB" id="A0AAD6MSJ1"/>
<dbReference type="InterPro" id="IPR036250">
    <property type="entry name" value="AcylCo_DH-like_C"/>
</dbReference>
<comment type="similarity">
    <text evidence="2 6">Belongs to the acyl-CoA dehydrogenase family.</text>
</comment>
<dbReference type="PANTHER" id="PTHR48083">
    <property type="entry name" value="MEDIUM-CHAIN SPECIFIC ACYL-COA DEHYDROGENASE, MITOCHONDRIAL-RELATED"/>
    <property type="match status" value="1"/>
</dbReference>
<dbReference type="GO" id="GO:0005737">
    <property type="term" value="C:cytoplasm"/>
    <property type="evidence" value="ECO:0007669"/>
    <property type="project" value="TreeGrafter"/>
</dbReference>
<dbReference type="Gene3D" id="2.40.110.10">
    <property type="entry name" value="Butyryl-CoA Dehydrogenase, subunit A, domain 2"/>
    <property type="match status" value="1"/>
</dbReference>
<evidence type="ECO:0000259" key="7">
    <source>
        <dbReference type="Pfam" id="PF00441"/>
    </source>
</evidence>
<dbReference type="InterPro" id="IPR013786">
    <property type="entry name" value="AcylCoA_DH/ox_N"/>
</dbReference>
<evidence type="ECO:0000313" key="10">
    <source>
        <dbReference type="EMBL" id="KAJ5710184.1"/>
    </source>
</evidence>
<evidence type="ECO:0000256" key="5">
    <source>
        <dbReference type="ARBA" id="ARBA00023002"/>
    </source>
</evidence>
<dbReference type="InterPro" id="IPR050741">
    <property type="entry name" value="Acyl-CoA_dehydrogenase"/>
</dbReference>
<evidence type="ECO:0000256" key="3">
    <source>
        <dbReference type="ARBA" id="ARBA00022630"/>
    </source>
</evidence>
<keyword evidence="4 6" id="KW-0274">FAD</keyword>
<dbReference type="GO" id="GO:0003995">
    <property type="term" value="F:acyl-CoA dehydrogenase activity"/>
    <property type="evidence" value="ECO:0007669"/>
    <property type="project" value="TreeGrafter"/>
</dbReference>
<dbReference type="GO" id="GO:0050660">
    <property type="term" value="F:flavin adenine dinucleotide binding"/>
    <property type="evidence" value="ECO:0007669"/>
    <property type="project" value="InterPro"/>
</dbReference>
<dbReference type="PANTHER" id="PTHR48083:SF17">
    <property type="entry name" value="ACYL-COA DEHYDROGENASE (AFU_ORTHOLOGUE AFUA_2G16630)-RELATED"/>
    <property type="match status" value="1"/>
</dbReference>
<dbReference type="InterPro" id="IPR006091">
    <property type="entry name" value="Acyl-CoA_Oxase/DH_mid-dom"/>
</dbReference>
<feature type="domain" description="Acyl-CoA dehydrogenase/oxidase N-terminal" evidence="9">
    <location>
        <begin position="31"/>
        <end position="153"/>
    </location>
</feature>
<evidence type="ECO:0000256" key="1">
    <source>
        <dbReference type="ARBA" id="ARBA00001974"/>
    </source>
</evidence>
<dbReference type="Pfam" id="PF00441">
    <property type="entry name" value="Acyl-CoA_dh_1"/>
    <property type="match status" value="1"/>
</dbReference>
<dbReference type="GO" id="GO:0033539">
    <property type="term" value="P:fatty acid beta-oxidation using acyl-CoA dehydrogenase"/>
    <property type="evidence" value="ECO:0007669"/>
    <property type="project" value="TreeGrafter"/>
</dbReference>
<evidence type="ECO:0000256" key="4">
    <source>
        <dbReference type="ARBA" id="ARBA00022827"/>
    </source>
</evidence>
<proteinExistence type="inferred from homology"/>
<sequence length="438" mass="48160">MAENLRAPTAPYSEPLLPQLDIRNPYYTTLHHNLRAWIRDYVARDIAPYAQEWENAGQVPEEVYRRHCQLGFSITSPLTTEQNAGGVSLPGNVPRDKWDTWCSLIVTDELTRVGFVGPIWGLGGGNAIGCPPIARFGTPEQQRRWLPGVAKGDIRFCLGITEPDAGSDVANISTTAKREGDHYIVNGAKKWITNGIWADYCTAAVRTGGPGRSGISVLVIPLAAEGVTRRRMFNSGVNASGSTFIELDNVRVPSENLIGEENKGFPLIMSNFNAERLALACASLRLARVCAEDAFNYAIQRETFGSPLIKKQAIQSKIFKFGLMIEPAYAFMEQLVNIIELTKDRPVDDVKIGGQTALLKVMSTRALEKSVREAQQIFGGAGYNKAGKGARVEQISRDARVHVVGGGSEEIMQGLALQEETKALRTRREALEKRQAKF</sequence>
<name>A0AAD6MSJ1_9EURO</name>
<dbReference type="Proteomes" id="UP001215712">
    <property type="component" value="Unassembled WGS sequence"/>
</dbReference>
<feature type="domain" description="Acyl-CoA oxidase/dehydrogenase middle" evidence="8">
    <location>
        <begin position="157"/>
        <end position="250"/>
    </location>
</feature>
<evidence type="ECO:0000256" key="6">
    <source>
        <dbReference type="RuleBase" id="RU362125"/>
    </source>
</evidence>
<accession>A0AAD6MSJ1</accession>
<protein>
    <submittedName>
        <fullName evidence="10">Acyl-CoA dehydrogenase AFT10-1</fullName>
    </submittedName>
</protein>
<dbReference type="SUPFAM" id="SSF56645">
    <property type="entry name" value="Acyl-CoA dehydrogenase NM domain-like"/>
    <property type="match status" value="1"/>
</dbReference>
<evidence type="ECO:0000259" key="8">
    <source>
        <dbReference type="Pfam" id="PF02770"/>
    </source>
</evidence>
<dbReference type="Gene3D" id="1.20.140.10">
    <property type="entry name" value="Butyryl-CoA Dehydrogenase, subunit A, domain 3"/>
    <property type="match status" value="1"/>
</dbReference>
<comment type="cofactor">
    <cofactor evidence="1 6">
        <name>FAD</name>
        <dbReference type="ChEBI" id="CHEBI:57692"/>
    </cofactor>
</comment>
<reference evidence="10" key="1">
    <citation type="journal article" date="2023" name="IMA Fungus">
        <title>Comparative genomic study of the Penicillium genus elucidates a diverse pangenome and 15 lateral gene transfer events.</title>
        <authorList>
            <person name="Petersen C."/>
            <person name="Sorensen T."/>
            <person name="Nielsen M.R."/>
            <person name="Sondergaard T.E."/>
            <person name="Sorensen J.L."/>
            <person name="Fitzpatrick D.A."/>
            <person name="Frisvad J.C."/>
            <person name="Nielsen K.L."/>
        </authorList>
    </citation>
    <scope>NUCLEOTIDE SEQUENCE</scope>
    <source>
        <strain evidence="10">IBT 17514</strain>
    </source>
</reference>
<dbReference type="Pfam" id="PF02771">
    <property type="entry name" value="Acyl-CoA_dh_N"/>
    <property type="match status" value="1"/>
</dbReference>
<dbReference type="SUPFAM" id="SSF47203">
    <property type="entry name" value="Acyl-CoA dehydrogenase C-terminal domain-like"/>
    <property type="match status" value="1"/>
</dbReference>
<gene>
    <name evidence="10" type="ORF">N7493_009776</name>
</gene>
<keyword evidence="3 6" id="KW-0285">Flavoprotein</keyword>
<evidence type="ECO:0000313" key="11">
    <source>
        <dbReference type="Proteomes" id="UP001215712"/>
    </source>
</evidence>
<feature type="domain" description="Acyl-CoA dehydrogenase/oxidase C-terminal" evidence="7">
    <location>
        <begin position="262"/>
        <end position="413"/>
    </location>
</feature>
<reference evidence="10" key="2">
    <citation type="submission" date="2023-01" db="EMBL/GenBank/DDBJ databases">
        <authorList>
            <person name="Petersen C."/>
        </authorList>
    </citation>
    <scope>NUCLEOTIDE SEQUENCE</scope>
    <source>
        <strain evidence="10">IBT 17514</strain>
    </source>
</reference>
<dbReference type="InterPro" id="IPR046373">
    <property type="entry name" value="Acyl-CoA_Oxase/DH_mid-dom_sf"/>
</dbReference>